<proteinExistence type="predicted"/>
<protein>
    <submittedName>
        <fullName evidence="2">Uncharacterized protein</fullName>
    </submittedName>
</protein>
<organism evidence="2 3">
    <name type="scientific">Rhizobium rhizogenes</name>
    <name type="common">Agrobacterium rhizogenes</name>
    <dbReference type="NCBI Taxonomy" id="359"/>
    <lineage>
        <taxon>Bacteria</taxon>
        <taxon>Pseudomonadati</taxon>
        <taxon>Pseudomonadota</taxon>
        <taxon>Alphaproteobacteria</taxon>
        <taxon>Hyphomicrobiales</taxon>
        <taxon>Rhizobiaceae</taxon>
        <taxon>Rhizobium/Agrobacterium group</taxon>
        <taxon>Rhizobium</taxon>
    </lineage>
</organism>
<feature type="region of interest" description="Disordered" evidence="1">
    <location>
        <begin position="1"/>
        <end position="23"/>
    </location>
</feature>
<dbReference type="AlphaFoldDB" id="A0AA94VDG6"/>
<dbReference type="EMBL" id="SGOB01000002">
    <property type="protein sequence ID" value="TRA89318.1"/>
    <property type="molecule type" value="Genomic_DNA"/>
</dbReference>
<accession>A0AA94VDG6</accession>
<name>A0AA94VDG6_RHIRH</name>
<evidence type="ECO:0000256" key="1">
    <source>
        <dbReference type="SAM" id="MobiDB-lite"/>
    </source>
</evidence>
<gene>
    <name evidence="2" type="ORF">EXN24_15210</name>
</gene>
<reference evidence="2 3" key="1">
    <citation type="journal article" date="2019" name="Appl. Microbiol. Biotechnol.">
        <title>Differential efficiency of wild type rhizogenic strains for rol gene transformation of plants.</title>
        <authorList>
            <person name="Desmet S."/>
            <person name="De Keyser E."/>
            <person name="Van Vaerenbergh J."/>
            <person name="Baeyen S."/>
            <person name="Van Huylenbroeck J."/>
            <person name="Geelen D."/>
            <person name="Dhooghe E."/>
        </authorList>
    </citation>
    <scope>NUCLEOTIDE SEQUENCE [LARGE SCALE GENOMIC DNA]</scope>
    <source>
        <strain evidence="2 3">B 4.1</strain>
    </source>
</reference>
<evidence type="ECO:0000313" key="3">
    <source>
        <dbReference type="Proteomes" id="UP000320858"/>
    </source>
</evidence>
<sequence>MTSSFRSPPRSEIQQHGGVPQEAFKSPVSCIEEHGVRMIVSSTRYQSIDAITFFVKLFFRRIFY</sequence>
<comment type="caution">
    <text evidence="2">The sequence shown here is derived from an EMBL/GenBank/DDBJ whole genome shotgun (WGS) entry which is preliminary data.</text>
</comment>
<evidence type="ECO:0000313" key="2">
    <source>
        <dbReference type="EMBL" id="TRA89318.1"/>
    </source>
</evidence>
<dbReference type="Proteomes" id="UP000320858">
    <property type="component" value="Unassembled WGS sequence"/>
</dbReference>